<dbReference type="InterPro" id="IPR002654">
    <property type="entry name" value="Glyco_trans_25"/>
</dbReference>
<sequence length="260" mass="29158">MKSYLINLDRSQDRLEFMASEFERHGILFERVSAVDGRQLSDVERKSLASLSERWPAPLSPVEIGCFLSHRRCLERIATGEDEFAVIFEDDVRLSQGAARLLSTSDWIPDDADIVKIESHGAQVLISRTVKLEGPYSIARLLSRHLLSAGYIISRKAAQRLLPLMEKTPAPLDHFLFDPDDGPFSNMIVYQCSPAICRQAGLESTLGVRGKSKKRPTLFKLIGRELQRSIKRSKRNIVGAWTNITANGKWGPVPADTDII</sequence>
<dbReference type="AlphaFoldDB" id="A0A5N1K4L3"/>
<comment type="caution">
    <text evidence="2">The sequence shown here is derived from an EMBL/GenBank/DDBJ whole genome shotgun (WGS) entry which is preliminary data.</text>
</comment>
<reference evidence="2 3" key="1">
    <citation type="submission" date="2019-09" db="EMBL/GenBank/DDBJ databases">
        <title>Biological control of the noxious weed angled onion (Allium triquetrum) thwarted by endophytic bacteria in Victoria, Australia.</title>
        <authorList>
            <person name="Tehranchian P."/>
            <person name="Adair R.J."/>
            <person name="Van T.H."/>
            <person name="Morrison P.D."/>
            <person name="Williams H."/>
            <person name="Lawrie A.C."/>
        </authorList>
    </citation>
    <scope>NUCLEOTIDE SEQUENCE [LARGE SCALE GENOMIC DNA]</scope>
    <source>
        <strain evidence="2 3">RPTAtOch1</strain>
    </source>
</reference>
<dbReference type="GO" id="GO:0016740">
    <property type="term" value="F:transferase activity"/>
    <property type="evidence" value="ECO:0007669"/>
    <property type="project" value="UniProtKB-KW"/>
</dbReference>
<proteinExistence type="predicted"/>
<protein>
    <submittedName>
        <fullName evidence="2">Glycosyltransferase family 25 protein</fullName>
    </submittedName>
</protein>
<keyword evidence="2" id="KW-0808">Transferase</keyword>
<dbReference type="EMBL" id="VYXQ01000003">
    <property type="protein sequence ID" value="KAA9370228.1"/>
    <property type="molecule type" value="Genomic_DNA"/>
</dbReference>
<dbReference type="CDD" id="cd06532">
    <property type="entry name" value="Glyco_transf_25"/>
    <property type="match status" value="1"/>
</dbReference>
<feature type="domain" description="Glycosyl transferase family 25" evidence="1">
    <location>
        <begin position="2"/>
        <end position="175"/>
    </location>
</feature>
<keyword evidence="3" id="KW-1185">Reference proteome</keyword>
<dbReference type="Proteomes" id="UP000327108">
    <property type="component" value="Unassembled WGS sequence"/>
</dbReference>
<accession>A0A5N1K4L3</accession>
<organism evidence="2 3">
    <name type="scientific">Ochrobactrum quorumnocens</name>
    <dbReference type="NCBI Taxonomy" id="271865"/>
    <lineage>
        <taxon>Bacteria</taxon>
        <taxon>Pseudomonadati</taxon>
        <taxon>Pseudomonadota</taxon>
        <taxon>Alphaproteobacteria</taxon>
        <taxon>Hyphomicrobiales</taxon>
        <taxon>Brucellaceae</taxon>
        <taxon>Brucella/Ochrobactrum group</taxon>
        <taxon>Ochrobactrum</taxon>
    </lineage>
</organism>
<dbReference type="Pfam" id="PF01755">
    <property type="entry name" value="Glyco_transf_25"/>
    <property type="match status" value="1"/>
</dbReference>
<name>A0A5N1K4L3_9HYPH</name>
<dbReference type="RefSeq" id="WP_151091762.1">
    <property type="nucleotide sequence ID" value="NZ_JBLZNM010000002.1"/>
</dbReference>
<evidence type="ECO:0000259" key="1">
    <source>
        <dbReference type="Pfam" id="PF01755"/>
    </source>
</evidence>
<evidence type="ECO:0000313" key="3">
    <source>
        <dbReference type="Proteomes" id="UP000327108"/>
    </source>
</evidence>
<evidence type="ECO:0000313" key="2">
    <source>
        <dbReference type="EMBL" id="KAA9370228.1"/>
    </source>
</evidence>
<gene>
    <name evidence="2" type="ORF">F3W84_05015</name>
</gene>